<dbReference type="Gene3D" id="3.40.47.10">
    <property type="match status" value="1"/>
</dbReference>
<feature type="non-terminal residue" evidence="4">
    <location>
        <position position="1"/>
    </location>
</feature>
<dbReference type="EMBL" id="JAVRFD010000913">
    <property type="protein sequence ID" value="MDT0551262.1"/>
    <property type="molecule type" value="Genomic_DNA"/>
</dbReference>
<feature type="non-terminal residue" evidence="4">
    <location>
        <position position="142"/>
    </location>
</feature>
<evidence type="ECO:0000259" key="3">
    <source>
        <dbReference type="Pfam" id="PF16197"/>
    </source>
</evidence>
<dbReference type="InterPro" id="IPR016039">
    <property type="entry name" value="Thiolase-like"/>
</dbReference>
<sequence length="142" mass="15311">RLPDKLAEIQTNLFVPQVTTPWCTNGHHPRRAAVSSYGLSGTNVHAVLEQAPTPEPAAADSAPLASPAPMLFPLSSTSADELRHTAGRLADWIQAHEDVVLPDLSYTLARRRVHRPVRTAVSADTRPDLIAALREIADGDTP</sequence>
<keyword evidence="2" id="KW-0597">Phosphoprotein</keyword>
<dbReference type="PANTHER" id="PTHR43775:SF37">
    <property type="entry name" value="SI:DKEY-61P9.11"/>
    <property type="match status" value="1"/>
</dbReference>
<evidence type="ECO:0000313" key="4">
    <source>
        <dbReference type="EMBL" id="MDT0551262.1"/>
    </source>
</evidence>
<evidence type="ECO:0000313" key="5">
    <source>
        <dbReference type="Proteomes" id="UP001180754"/>
    </source>
</evidence>
<dbReference type="Proteomes" id="UP001180754">
    <property type="component" value="Unassembled WGS sequence"/>
</dbReference>
<evidence type="ECO:0000256" key="1">
    <source>
        <dbReference type="ARBA" id="ARBA00022450"/>
    </source>
</evidence>
<protein>
    <submittedName>
        <fullName evidence="4">Ketoacyl-synthetase C-terminal extension domain-containing protein</fullName>
    </submittedName>
</protein>
<organism evidence="4 5">
    <name type="scientific">Streptomyces lonegramiae</name>
    <dbReference type="NCBI Taxonomy" id="3075524"/>
    <lineage>
        <taxon>Bacteria</taxon>
        <taxon>Bacillati</taxon>
        <taxon>Actinomycetota</taxon>
        <taxon>Actinomycetes</taxon>
        <taxon>Kitasatosporales</taxon>
        <taxon>Streptomycetaceae</taxon>
        <taxon>Streptomyces</taxon>
    </lineage>
</organism>
<dbReference type="RefSeq" id="WP_311731527.1">
    <property type="nucleotide sequence ID" value="NZ_JAVRFD010000913.1"/>
</dbReference>
<dbReference type="InterPro" id="IPR032821">
    <property type="entry name" value="PKS_assoc"/>
</dbReference>
<name>A0ABU2XZP7_9ACTN</name>
<dbReference type="Pfam" id="PF16197">
    <property type="entry name" value="KAsynt_C_assoc"/>
    <property type="match status" value="1"/>
</dbReference>
<dbReference type="SUPFAM" id="SSF53901">
    <property type="entry name" value="Thiolase-like"/>
    <property type="match status" value="1"/>
</dbReference>
<keyword evidence="1" id="KW-0596">Phosphopantetheine</keyword>
<reference evidence="4" key="1">
    <citation type="submission" date="2024-05" db="EMBL/GenBank/DDBJ databases">
        <title>30 novel species of actinomycetes from the DSMZ collection.</title>
        <authorList>
            <person name="Nouioui I."/>
        </authorList>
    </citation>
    <scope>NUCLEOTIDE SEQUENCE</scope>
    <source>
        <strain evidence="4">DSM 41529</strain>
    </source>
</reference>
<accession>A0ABU2XZP7</accession>
<keyword evidence="5" id="KW-1185">Reference proteome</keyword>
<dbReference type="Gene3D" id="3.30.70.3290">
    <property type="match status" value="1"/>
</dbReference>
<proteinExistence type="predicted"/>
<comment type="caution">
    <text evidence="4">The sequence shown here is derived from an EMBL/GenBank/DDBJ whole genome shotgun (WGS) entry which is preliminary data.</text>
</comment>
<dbReference type="PANTHER" id="PTHR43775">
    <property type="entry name" value="FATTY ACID SYNTHASE"/>
    <property type="match status" value="1"/>
</dbReference>
<feature type="domain" description="Polyketide synthase C-terminal extension" evidence="3">
    <location>
        <begin position="11"/>
        <end position="112"/>
    </location>
</feature>
<gene>
    <name evidence="4" type="ORF">RND15_52800</name>
</gene>
<dbReference type="InterPro" id="IPR050091">
    <property type="entry name" value="PKS_NRPS_Biosynth_Enz"/>
</dbReference>
<evidence type="ECO:0000256" key="2">
    <source>
        <dbReference type="ARBA" id="ARBA00022553"/>
    </source>
</evidence>